<dbReference type="PANTHER" id="PTHR36688">
    <property type="entry name" value="ENDO/EXONUCLEASE/PHOSPHATASE DOMAIN-CONTAINING PROTEIN"/>
    <property type="match status" value="1"/>
</dbReference>
<evidence type="ECO:0000313" key="1">
    <source>
        <dbReference type="EMBL" id="RNA43238.1"/>
    </source>
</evidence>
<dbReference type="Proteomes" id="UP000276133">
    <property type="component" value="Unassembled WGS sequence"/>
</dbReference>
<sequence length="181" mass="21082">MIQLKLQTFLNDLNLWLSMWRLKLSNKKKEEAISLKFGNEPIAYEKNPKFLGITLDRSLTFTQHTNNLKHRAQYRVNMLKHLKGKKWGLNTKLLLITYKALIRSILEYSPFVTLNTCDSNKKAIESIQTKALRTITRPSPLLSNSKLLTQLNLESIQERCKKLANNYLTRALRTNPLIKDL</sequence>
<organism evidence="1 2">
    <name type="scientific">Brachionus plicatilis</name>
    <name type="common">Marine rotifer</name>
    <name type="synonym">Brachionus muelleri</name>
    <dbReference type="NCBI Taxonomy" id="10195"/>
    <lineage>
        <taxon>Eukaryota</taxon>
        <taxon>Metazoa</taxon>
        <taxon>Spiralia</taxon>
        <taxon>Gnathifera</taxon>
        <taxon>Rotifera</taxon>
        <taxon>Eurotatoria</taxon>
        <taxon>Monogononta</taxon>
        <taxon>Pseudotrocha</taxon>
        <taxon>Ploima</taxon>
        <taxon>Brachionidae</taxon>
        <taxon>Brachionus</taxon>
    </lineage>
</organism>
<keyword evidence="1" id="KW-0548">Nucleotidyltransferase</keyword>
<gene>
    <name evidence="1" type="ORF">BpHYR1_022240</name>
</gene>
<keyword evidence="1" id="KW-0695">RNA-directed DNA polymerase</keyword>
<dbReference type="PANTHER" id="PTHR36688:SF1">
    <property type="entry name" value="ENDONUCLEASE_EXONUCLEASE_PHOSPHATASE DOMAIN-CONTAINING PROTEIN"/>
    <property type="match status" value="1"/>
</dbReference>
<keyword evidence="1" id="KW-0808">Transferase</keyword>
<name>A0A3M7T5Y9_BRAPC</name>
<keyword evidence="2" id="KW-1185">Reference proteome</keyword>
<evidence type="ECO:0000313" key="2">
    <source>
        <dbReference type="Proteomes" id="UP000276133"/>
    </source>
</evidence>
<dbReference type="AlphaFoldDB" id="A0A3M7T5Y9"/>
<dbReference type="EMBL" id="REGN01000248">
    <property type="protein sequence ID" value="RNA43238.1"/>
    <property type="molecule type" value="Genomic_DNA"/>
</dbReference>
<proteinExistence type="predicted"/>
<accession>A0A3M7T5Y9</accession>
<protein>
    <submittedName>
        <fullName evidence="1">RNA-directed DNA polymerase from mobile element jockey-like</fullName>
    </submittedName>
</protein>
<feature type="non-terminal residue" evidence="1">
    <location>
        <position position="181"/>
    </location>
</feature>
<comment type="caution">
    <text evidence="1">The sequence shown here is derived from an EMBL/GenBank/DDBJ whole genome shotgun (WGS) entry which is preliminary data.</text>
</comment>
<dbReference type="GO" id="GO:0003964">
    <property type="term" value="F:RNA-directed DNA polymerase activity"/>
    <property type="evidence" value="ECO:0007669"/>
    <property type="project" value="UniProtKB-KW"/>
</dbReference>
<dbReference type="OrthoDB" id="6818650at2759"/>
<dbReference type="InterPro" id="IPR052560">
    <property type="entry name" value="RdDP_mobile_element"/>
</dbReference>
<reference evidence="1 2" key="1">
    <citation type="journal article" date="2018" name="Sci. Rep.">
        <title>Genomic signatures of local adaptation to the degree of environmental predictability in rotifers.</title>
        <authorList>
            <person name="Franch-Gras L."/>
            <person name="Hahn C."/>
            <person name="Garcia-Roger E.M."/>
            <person name="Carmona M.J."/>
            <person name="Serra M."/>
            <person name="Gomez A."/>
        </authorList>
    </citation>
    <scope>NUCLEOTIDE SEQUENCE [LARGE SCALE GENOMIC DNA]</scope>
    <source>
        <strain evidence="1">HYR1</strain>
    </source>
</reference>